<gene>
    <name evidence="2" type="ORF">K435DRAFT_793120</name>
</gene>
<evidence type="ECO:0000313" key="2">
    <source>
        <dbReference type="EMBL" id="THV01648.1"/>
    </source>
</evidence>
<feature type="compositionally biased region" description="Basic and acidic residues" evidence="1">
    <location>
        <begin position="102"/>
        <end position="114"/>
    </location>
</feature>
<accession>A0A4S8MG63</accession>
<name>A0A4S8MG63_DENBC</name>
<reference evidence="2 3" key="1">
    <citation type="journal article" date="2019" name="Nat. Ecol. Evol.">
        <title>Megaphylogeny resolves global patterns of mushroom evolution.</title>
        <authorList>
            <person name="Varga T."/>
            <person name="Krizsan K."/>
            <person name="Foldi C."/>
            <person name="Dima B."/>
            <person name="Sanchez-Garcia M."/>
            <person name="Sanchez-Ramirez S."/>
            <person name="Szollosi G.J."/>
            <person name="Szarkandi J.G."/>
            <person name="Papp V."/>
            <person name="Albert L."/>
            <person name="Andreopoulos W."/>
            <person name="Angelini C."/>
            <person name="Antonin V."/>
            <person name="Barry K.W."/>
            <person name="Bougher N.L."/>
            <person name="Buchanan P."/>
            <person name="Buyck B."/>
            <person name="Bense V."/>
            <person name="Catcheside P."/>
            <person name="Chovatia M."/>
            <person name="Cooper J."/>
            <person name="Damon W."/>
            <person name="Desjardin D."/>
            <person name="Finy P."/>
            <person name="Geml J."/>
            <person name="Haridas S."/>
            <person name="Hughes K."/>
            <person name="Justo A."/>
            <person name="Karasinski D."/>
            <person name="Kautmanova I."/>
            <person name="Kiss B."/>
            <person name="Kocsube S."/>
            <person name="Kotiranta H."/>
            <person name="LaButti K.M."/>
            <person name="Lechner B.E."/>
            <person name="Liimatainen K."/>
            <person name="Lipzen A."/>
            <person name="Lukacs Z."/>
            <person name="Mihaltcheva S."/>
            <person name="Morgado L.N."/>
            <person name="Niskanen T."/>
            <person name="Noordeloos M.E."/>
            <person name="Ohm R.A."/>
            <person name="Ortiz-Santana B."/>
            <person name="Ovrebo C."/>
            <person name="Racz N."/>
            <person name="Riley R."/>
            <person name="Savchenko A."/>
            <person name="Shiryaev A."/>
            <person name="Soop K."/>
            <person name="Spirin V."/>
            <person name="Szebenyi C."/>
            <person name="Tomsovsky M."/>
            <person name="Tulloss R.E."/>
            <person name="Uehling J."/>
            <person name="Grigoriev I.V."/>
            <person name="Vagvolgyi C."/>
            <person name="Papp T."/>
            <person name="Martin F.M."/>
            <person name="Miettinen O."/>
            <person name="Hibbett D.S."/>
            <person name="Nagy L.G."/>
        </authorList>
    </citation>
    <scope>NUCLEOTIDE SEQUENCE [LARGE SCALE GENOMIC DNA]</scope>
    <source>
        <strain evidence="2 3">CBS 962.96</strain>
    </source>
</reference>
<keyword evidence="3" id="KW-1185">Reference proteome</keyword>
<organism evidence="2 3">
    <name type="scientific">Dendrothele bispora (strain CBS 962.96)</name>
    <dbReference type="NCBI Taxonomy" id="1314807"/>
    <lineage>
        <taxon>Eukaryota</taxon>
        <taxon>Fungi</taxon>
        <taxon>Dikarya</taxon>
        <taxon>Basidiomycota</taxon>
        <taxon>Agaricomycotina</taxon>
        <taxon>Agaricomycetes</taxon>
        <taxon>Agaricomycetidae</taxon>
        <taxon>Agaricales</taxon>
        <taxon>Agaricales incertae sedis</taxon>
        <taxon>Dendrothele</taxon>
    </lineage>
</organism>
<sequence>MTSDPTGAQYTMYESEGGWMDIKTVSGGEQASAIGDENNVQESPYKANSIQPYIELLAQKDDFLELARKRINELEDDVRTLKNSEDLQRKRIKELEDDVRTLKNRLKDPEDLQSKSKKTTRCNAGRDRKNLTDTLHRDDQRPSEQHKKKPGRR</sequence>
<proteinExistence type="predicted"/>
<protein>
    <submittedName>
        <fullName evidence="2">Uncharacterized protein</fullName>
    </submittedName>
</protein>
<dbReference type="EMBL" id="ML179086">
    <property type="protein sequence ID" value="THV01648.1"/>
    <property type="molecule type" value="Genomic_DNA"/>
</dbReference>
<dbReference type="AlphaFoldDB" id="A0A4S8MG63"/>
<feature type="compositionally biased region" description="Basic and acidic residues" evidence="1">
    <location>
        <begin position="124"/>
        <end position="145"/>
    </location>
</feature>
<evidence type="ECO:0000256" key="1">
    <source>
        <dbReference type="SAM" id="MobiDB-lite"/>
    </source>
</evidence>
<evidence type="ECO:0000313" key="3">
    <source>
        <dbReference type="Proteomes" id="UP000297245"/>
    </source>
</evidence>
<dbReference type="Proteomes" id="UP000297245">
    <property type="component" value="Unassembled WGS sequence"/>
</dbReference>
<feature type="region of interest" description="Disordered" evidence="1">
    <location>
        <begin position="102"/>
        <end position="153"/>
    </location>
</feature>